<dbReference type="GO" id="GO:0005524">
    <property type="term" value="F:ATP binding"/>
    <property type="evidence" value="ECO:0007669"/>
    <property type="project" value="UniProtKB-KW"/>
</dbReference>
<dbReference type="Pfam" id="PF13191">
    <property type="entry name" value="AAA_16"/>
    <property type="match status" value="1"/>
</dbReference>
<dbReference type="SMART" id="SM01043">
    <property type="entry name" value="BTAD"/>
    <property type="match status" value="1"/>
</dbReference>
<keyword evidence="8" id="KW-1185">Reference proteome</keyword>
<dbReference type="RefSeq" id="WP_013156766.1">
    <property type="nucleotide sequence ID" value="NC_014212.1"/>
</dbReference>
<protein>
    <submittedName>
        <fullName evidence="7">Transcriptional activator domain protein</fullName>
    </submittedName>
</protein>
<dbReference type="eggNOG" id="COG0457">
    <property type="taxonomic scope" value="Bacteria"/>
</dbReference>
<dbReference type="eggNOG" id="COG3629">
    <property type="taxonomic scope" value="Bacteria"/>
</dbReference>
<dbReference type="HOGENOM" id="CLU_004435_1_1_0"/>
<evidence type="ECO:0000313" key="8">
    <source>
        <dbReference type="Proteomes" id="UP000001916"/>
    </source>
</evidence>
<dbReference type="SMART" id="SM00028">
    <property type="entry name" value="TPR"/>
    <property type="match status" value="3"/>
</dbReference>
<dbReference type="PROSITE" id="PS50005">
    <property type="entry name" value="TPR"/>
    <property type="match status" value="1"/>
</dbReference>
<dbReference type="Gene3D" id="1.25.40.10">
    <property type="entry name" value="Tetratricopeptide repeat domain"/>
    <property type="match status" value="3"/>
</dbReference>
<dbReference type="SUPFAM" id="SSF52540">
    <property type="entry name" value="P-loop containing nucleoside triphosphate hydrolases"/>
    <property type="match status" value="1"/>
</dbReference>
<evidence type="ECO:0000256" key="4">
    <source>
        <dbReference type="SAM" id="MobiDB-lite"/>
    </source>
</evidence>
<evidence type="ECO:0000256" key="3">
    <source>
        <dbReference type="PROSITE-ProRule" id="PRU00339"/>
    </source>
</evidence>
<name>D7BHC1_ALLS1</name>
<evidence type="ECO:0000256" key="1">
    <source>
        <dbReference type="ARBA" id="ARBA00022741"/>
    </source>
</evidence>
<feature type="repeat" description="TPR" evidence="3">
    <location>
        <begin position="760"/>
        <end position="793"/>
    </location>
</feature>
<keyword evidence="1" id="KW-0547">Nucleotide-binding</keyword>
<dbReference type="InterPro" id="IPR041664">
    <property type="entry name" value="AAA_16"/>
</dbReference>
<dbReference type="GO" id="GO:0005737">
    <property type="term" value="C:cytoplasm"/>
    <property type="evidence" value="ECO:0007669"/>
    <property type="project" value="TreeGrafter"/>
</dbReference>
<gene>
    <name evidence="7" type="ordered locus">Mesil_0215</name>
</gene>
<feature type="domain" description="AAA+ ATPase" evidence="5">
    <location>
        <begin position="272"/>
        <end position="430"/>
    </location>
</feature>
<sequence>MSRLELRLLGPPELHLNGQKLVLPTRKLWAMVVYLAAQGRPVERGKLAGLLWDQADEERARGNLRQELYRLRGSPAEALLVVNPDTLALGGHASDLIETTRCLEQADWEGALACFRGEFAAGLSVRGAPTFEDWLLLEREHWQGLWREAARKRAKELEAARPEEAQALLRCLLEADPFQEDLQRALLALTARVEGAAAALGRYERYRALLQREFSLEPLPETLELVERLRRGQAPPPAPASEAPPSIPQALEHPPLVGREREWEQMEAAWQTGKALYLSGPPGVGKTRLMLEFARSKGQFLLLEGRPSDSGIPYAFHTRALRQSLSLLGATELPSWVRQEVSRLVPELAEAPPPPITSEEGKLRLLEAITEVIRQLARAGVGIVVADDLQFVTDAASLEVSAYAMARVLPERLSYPITAFRGEELIPPIREAIFQQVERGLAVLIELKPLAPEGVGALVRVLSGSEARLFSRRLYNATGGNPLFALETLKELFASGDLRVEEGIWSTPYDEATEDYRELPLPRSVQAAVNRRVDRLGGAVRRLLEAASLAGEGFSLEELSGATALSDWEALEAAEVAVRAGLLQQKPDGLGFAHDLLRRALQEGLSLERRKVLHRKLAETLARLDGAPTRVARHLEQAGRPKEAVPWRLKAAEAAQAIYANREALNQYDKALADGAEGPTAFEVHAARAELYRLLDEQEGWQEELRALEESAYSLGDPVLQARAALAGAKFERHTGRYGEALGRLEPLLQDPALPEVLRARAFFERGQTLLTLGRGDEAQKQLYQALRLEPSPLSPLAAEAHLILSDQAVGQGDLAAGQRHAREALAAFQAEGDRRGKGMALRNLGRAVGIGGDTARAIQILEQALQEAVAAGDVVSQRHILLNLFKFEFETGALEAALRHLEQGRALLGNHPDPLQEGIFLNNLSVLQRMRGEFGLALETLQAALAVAERNGIAQGRARRRMSLVEYYLDLGRAEEALPLLGEAEALIEGAGLDELRAWLQAQYARREVLTAQPEAALARLEPLLAGPFADAHDGARAAWTAGLAWLALGEPGKALETVERLEVPPNPPFQARALAVRLEASALLERDTPALIREAEALLAANTVPLLEALELYRAMSRAARPAQARKYRQAAAERCRKIAAGLEGFPEFRVGFLRRYGPEG</sequence>
<dbReference type="Gene3D" id="3.40.50.300">
    <property type="entry name" value="P-loop containing nucleotide triphosphate hydrolases"/>
    <property type="match status" value="1"/>
</dbReference>
<dbReference type="PANTHER" id="PTHR16305">
    <property type="entry name" value="TESTICULAR SOLUBLE ADENYLYL CYCLASE"/>
    <property type="match status" value="1"/>
</dbReference>
<dbReference type="AlphaFoldDB" id="D7BHC1"/>
<dbReference type="PANTHER" id="PTHR16305:SF35">
    <property type="entry name" value="TRANSCRIPTIONAL ACTIVATOR DOMAIN"/>
    <property type="match status" value="1"/>
</dbReference>
<dbReference type="EMBL" id="CP002042">
    <property type="protein sequence ID" value="ADH62159.1"/>
    <property type="molecule type" value="Genomic_DNA"/>
</dbReference>
<feature type="compositionally biased region" description="Low complexity" evidence="4">
    <location>
        <begin position="240"/>
        <end position="250"/>
    </location>
</feature>
<dbReference type="InterPro" id="IPR019734">
    <property type="entry name" value="TPR_rpt"/>
</dbReference>
<dbReference type="Pfam" id="PF03704">
    <property type="entry name" value="BTAD"/>
    <property type="match status" value="1"/>
</dbReference>
<proteinExistence type="predicted"/>
<accession>D7BHC1</accession>
<dbReference type="InterPro" id="IPR027417">
    <property type="entry name" value="P-loop_NTPase"/>
</dbReference>
<dbReference type="SUPFAM" id="SSF48452">
    <property type="entry name" value="TPR-like"/>
    <property type="match status" value="3"/>
</dbReference>
<dbReference type="InterPro" id="IPR005158">
    <property type="entry name" value="BTAD"/>
</dbReference>
<evidence type="ECO:0000259" key="6">
    <source>
        <dbReference type="SMART" id="SM01043"/>
    </source>
</evidence>
<reference evidence="7 8" key="1">
    <citation type="journal article" date="2010" name="Stand. Genomic Sci.">
        <title>Complete genome sequence of Meiothermus silvanus type strain (VI-R2).</title>
        <authorList>
            <person name="Sikorski J."/>
            <person name="Tindall B.J."/>
            <person name="Lowry S."/>
            <person name="Lucas S."/>
            <person name="Nolan M."/>
            <person name="Copeland A."/>
            <person name="Glavina Del Rio T."/>
            <person name="Tice H."/>
            <person name="Cheng J.F."/>
            <person name="Han C."/>
            <person name="Pitluck S."/>
            <person name="Liolios K."/>
            <person name="Ivanova N."/>
            <person name="Mavromatis K."/>
            <person name="Mikhailova N."/>
            <person name="Pati A."/>
            <person name="Goodwin L."/>
            <person name="Chen A."/>
            <person name="Palaniappan K."/>
            <person name="Land M."/>
            <person name="Hauser L."/>
            <person name="Chang Y.J."/>
            <person name="Jeffries C.D."/>
            <person name="Rohde M."/>
            <person name="Goker M."/>
            <person name="Woyke T."/>
            <person name="Bristow J."/>
            <person name="Eisen J.A."/>
            <person name="Markowitz V."/>
            <person name="Hugenholtz P."/>
            <person name="Kyrpides N.C."/>
            <person name="Klenk H.P."/>
            <person name="Lapidus A."/>
        </authorList>
    </citation>
    <scope>NUCLEOTIDE SEQUENCE [LARGE SCALE GENOMIC DNA]</scope>
    <source>
        <strain evidence="8">ATCC 700542 / DSM 9946 / VI-R2</strain>
    </source>
</reference>
<dbReference type="SMART" id="SM00382">
    <property type="entry name" value="AAA"/>
    <property type="match status" value="1"/>
</dbReference>
<dbReference type="InterPro" id="IPR003593">
    <property type="entry name" value="AAA+_ATPase"/>
</dbReference>
<feature type="region of interest" description="Disordered" evidence="4">
    <location>
        <begin position="231"/>
        <end position="252"/>
    </location>
</feature>
<evidence type="ECO:0000313" key="7">
    <source>
        <dbReference type="EMBL" id="ADH62159.1"/>
    </source>
</evidence>
<dbReference type="eggNOG" id="COG3899">
    <property type="taxonomic scope" value="Bacteria"/>
</dbReference>
<dbReference type="KEGG" id="msv:Mesil_0215"/>
<organism evidence="7 8">
    <name type="scientific">Allomeiothermus silvanus (strain ATCC 700542 / DSM 9946 / NBRC 106475 / NCIMB 13440 / VI-R2)</name>
    <name type="common">Thermus silvanus</name>
    <dbReference type="NCBI Taxonomy" id="526227"/>
    <lineage>
        <taxon>Bacteria</taxon>
        <taxon>Thermotogati</taxon>
        <taxon>Deinococcota</taxon>
        <taxon>Deinococci</taxon>
        <taxon>Thermales</taxon>
        <taxon>Thermaceae</taxon>
        <taxon>Allomeiothermus</taxon>
    </lineage>
</organism>
<evidence type="ECO:0000259" key="5">
    <source>
        <dbReference type="SMART" id="SM00382"/>
    </source>
</evidence>
<dbReference type="Proteomes" id="UP000001916">
    <property type="component" value="Chromosome"/>
</dbReference>
<keyword evidence="3" id="KW-0802">TPR repeat</keyword>
<dbReference type="STRING" id="526227.Mesil_0215"/>
<dbReference type="OrthoDB" id="24021at2"/>
<feature type="domain" description="Bacterial transcriptional activator" evidence="6">
    <location>
        <begin position="94"/>
        <end position="230"/>
    </location>
</feature>
<evidence type="ECO:0000256" key="2">
    <source>
        <dbReference type="ARBA" id="ARBA00022840"/>
    </source>
</evidence>
<dbReference type="InterPro" id="IPR011990">
    <property type="entry name" value="TPR-like_helical_dom_sf"/>
</dbReference>
<keyword evidence="2" id="KW-0067">ATP-binding</keyword>
<dbReference type="GO" id="GO:0004016">
    <property type="term" value="F:adenylate cyclase activity"/>
    <property type="evidence" value="ECO:0007669"/>
    <property type="project" value="TreeGrafter"/>
</dbReference>